<dbReference type="SUPFAM" id="SSF47240">
    <property type="entry name" value="Ferritin-like"/>
    <property type="match status" value="1"/>
</dbReference>
<sequence length="143" mass="15662">MNNIKAINSLLKDELAAVETYQQMFEKLREDASLGETESLLPIYENHKTAVTSLQALIRQSGGTPAVTSGVWGAWSKLIEGGAKLLGKVSALEALRVGEKIGEEEYERALKDTELPADLFSLIMSTLLPAQKSHTHTLNRLLV</sequence>
<dbReference type="CDD" id="cd00657">
    <property type="entry name" value="Ferritin_like"/>
    <property type="match status" value="1"/>
</dbReference>
<keyword evidence="2" id="KW-1185">Reference proteome</keyword>
<protein>
    <submittedName>
        <fullName evidence="1">DUF2383 domain-containing protein</fullName>
    </submittedName>
</protein>
<gene>
    <name evidence="1" type="ORF">KEF85_06995</name>
</gene>
<accession>A0A975MRI9</accession>
<evidence type="ECO:0000313" key="1">
    <source>
        <dbReference type="EMBL" id="QWF72189.1"/>
    </source>
</evidence>
<dbReference type="InterPro" id="IPR009078">
    <property type="entry name" value="Ferritin-like_SF"/>
</dbReference>
<dbReference type="AlphaFoldDB" id="A0A975MRI9"/>
<dbReference type="Gene3D" id="1.20.1260.10">
    <property type="match status" value="1"/>
</dbReference>
<dbReference type="InterPro" id="IPR012347">
    <property type="entry name" value="Ferritin-like"/>
</dbReference>
<dbReference type="RefSeq" id="WP_215584439.1">
    <property type="nucleotide sequence ID" value="NZ_CP073754.1"/>
</dbReference>
<evidence type="ECO:0000313" key="2">
    <source>
        <dbReference type="Proteomes" id="UP000676649"/>
    </source>
</evidence>
<organism evidence="1 2">
    <name type="scientific">Methylomonas paludis</name>
    <dbReference type="NCBI Taxonomy" id="1173101"/>
    <lineage>
        <taxon>Bacteria</taxon>
        <taxon>Pseudomonadati</taxon>
        <taxon>Pseudomonadota</taxon>
        <taxon>Gammaproteobacteria</taxon>
        <taxon>Methylococcales</taxon>
        <taxon>Methylococcaceae</taxon>
        <taxon>Methylomonas</taxon>
    </lineage>
</organism>
<dbReference type="KEGG" id="mpad:KEF85_06995"/>
<name>A0A975MRI9_9GAMM</name>
<proteinExistence type="predicted"/>
<reference evidence="1" key="1">
    <citation type="submission" date="2021-04" db="EMBL/GenBank/DDBJ databases">
        <title>Draft genome sequence data of methanotrophic Methylovulum sp. strain S1L and Methylomonas sp. strain S2AM isolated from boreal lake water columns.</title>
        <authorList>
            <person name="Rissanen A.J."/>
            <person name="Mangayil R."/>
            <person name="Svenning M.M."/>
            <person name="Khanongnuch R."/>
        </authorList>
    </citation>
    <scope>NUCLEOTIDE SEQUENCE</scope>
    <source>
        <strain evidence="1">S2AM</strain>
    </source>
</reference>
<dbReference type="Proteomes" id="UP000676649">
    <property type="component" value="Chromosome"/>
</dbReference>
<dbReference type="EMBL" id="CP073754">
    <property type="protein sequence ID" value="QWF72189.1"/>
    <property type="molecule type" value="Genomic_DNA"/>
</dbReference>